<dbReference type="SMART" id="SM00271">
    <property type="entry name" value="DnaJ"/>
    <property type="match status" value="1"/>
</dbReference>
<dbReference type="InterPro" id="IPR036869">
    <property type="entry name" value="J_dom_sf"/>
</dbReference>
<evidence type="ECO:0000313" key="3">
    <source>
        <dbReference type="Proteomes" id="UP000249453"/>
    </source>
</evidence>
<dbReference type="Pfam" id="PF05099">
    <property type="entry name" value="TerB"/>
    <property type="match status" value="1"/>
</dbReference>
<dbReference type="CDD" id="cd06257">
    <property type="entry name" value="DnaJ"/>
    <property type="match status" value="1"/>
</dbReference>
<dbReference type="Pfam" id="PF00226">
    <property type="entry name" value="DnaJ"/>
    <property type="match status" value="1"/>
</dbReference>
<dbReference type="InterPro" id="IPR001623">
    <property type="entry name" value="DnaJ_domain"/>
</dbReference>
<dbReference type="SUPFAM" id="SSF46565">
    <property type="entry name" value="Chaperone J-domain"/>
    <property type="match status" value="1"/>
</dbReference>
<evidence type="ECO:0000259" key="1">
    <source>
        <dbReference type="PROSITE" id="PS50076"/>
    </source>
</evidence>
<organism evidence="2 3">
    <name type="scientific">Falsochrobactrum ovis</name>
    <dbReference type="NCBI Taxonomy" id="1293442"/>
    <lineage>
        <taxon>Bacteria</taxon>
        <taxon>Pseudomonadati</taxon>
        <taxon>Pseudomonadota</taxon>
        <taxon>Alphaproteobacteria</taxon>
        <taxon>Hyphomicrobiales</taxon>
        <taxon>Brucellaceae</taxon>
        <taxon>Falsochrobactrum</taxon>
    </lineage>
</organism>
<dbReference type="Gene3D" id="1.10.287.110">
    <property type="entry name" value="DnaJ domain"/>
    <property type="match status" value="1"/>
</dbReference>
<name>A0A364JXD7_9HYPH</name>
<dbReference type="SUPFAM" id="SSF158682">
    <property type="entry name" value="TerB-like"/>
    <property type="match status" value="1"/>
</dbReference>
<dbReference type="OrthoDB" id="9782583at2"/>
<evidence type="ECO:0000313" key="2">
    <source>
        <dbReference type="EMBL" id="RAK32126.1"/>
    </source>
</evidence>
<dbReference type="CDD" id="cd07316">
    <property type="entry name" value="terB_like_DjlA"/>
    <property type="match status" value="1"/>
</dbReference>
<comment type="caution">
    <text evidence="2">The sequence shown here is derived from an EMBL/GenBank/DDBJ whole genome shotgun (WGS) entry which is preliminary data.</text>
</comment>
<dbReference type="InterPro" id="IPR007791">
    <property type="entry name" value="DjlA_N"/>
</dbReference>
<dbReference type="AlphaFoldDB" id="A0A364JXD7"/>
<gene>
    <name evidence="2" type="ORF">C7374_102122</name>
</gene>
<dbReference type="RefSeq" id="WP_111574379.1">
    <property type="nucleotide sequence ID" value="NZ_JBHEEY010000003.1"/>
</dbReference>
<keyword evidence="3" id="KW-1185">Reference proteome</keyword>
<feature type="domain" description="J" evidence="1">
    <location>
        <begin position="170"/>
        <end position="234"/>
    </location>
</feature>
<accession>A0A364JXD7</accession>
<dbReference type="Proteomes" id="UP000249453">
    <property type="component" value="Unassembled WGS sequence"/>
</dbReference>
<dbReference type="EMBL" id="QLMK01000002">
    <property type="protein sequence ID" value="RAK32126.1"/>
    <property type="molecule type" value="Genomic_DNA"/>
</dbReference>
<dbReference type="Gene3D" id="1.10.3680.10">
    <property type="entry name" value="TerB-like"/>
    <property type="match status" value="1"/>
</dbReference>
<proteinExistence type="predicted"/>
<protein>
    <submittedName>
        <fullName evidence="2">DnaJ like chaperone protein</fullName>
    </submittedName>
</protein>
<dbReference type="InterPro" id="IPR029024">
    <property type="entry name" value="TerB-like"/>
</dbReference>
<sequence length="237" mass="26033">MSIWTRIGEFVTSVTLNAISSVIEAIQTVFEGDAETRKQVAFSIAMIALSAKMAKADGIVTQEEIRAFHKIFSVPPEERAHVARLYDLAKQDVAGFESYARQLAGLCSDGKTDCHLLEDILDGLFHIATADGYVHDKEMAFLAKVAQIFGFDESVFEQISLRHVKGGEADPYAILGLPRGASFEDARKRYRALVKEHHPDRLIAEGLPLEFITIANARLASINSAWAAVSKQLEAVA</sequence>
<reference evidence="2 3" key="1">
    <citation type="submission" date="2018-06" db="EMBL/GenBank/DDBJ databases">
        <title>Genomic Encyclopedia of Type Strains, Phase IV (KMG-IV): sequencing the most valuable type-strain genomes for metagenomic binning, comparative biology and taxonomic classification.</title>
        <authorList>
            <person name="Goeker M."/>
        </authorList>
    </citation>
    <scope>NUCLEOTIDE SEQUENCE [LARGE SCALE GENOMIC DNA]</scope>
    <source>
        <strain evidence="2 3">DSM 26720</strain>
    </source>
</reference>
<dbReference type="PROSITE" id="PS50076">
    <property type="entry name" value="DNAJ_2"/>
    <property type="match status" value="1"/>
</dbReference>